<evidence type="ECO:0000313" key="1">
    <source>
        <dbReference type="EMBL" id="MBW85942.1"/>
    </source>
</evidence>
<name>A0A2P2IXN0_RHIMU</name>
<proteinExistence type="predicted"/>
<organism evidence="1">
    <name type="scientific">Rhizophora mucronata</name>
    <name type="common">Asiatic mangrove</name>
    <dbReference type="NCBI Taxonomy" id="61149"/>
    <lineage>
        <taxon>Eukaryota</taxon>
        <taxon>Viridiplantae</taxon>
        <taxon>Streptophyta</taxon>
        <taxon>Embryophyta</taxon>
        <taxon>Tracheophyta</taxon>
        <taxon>Spermatophyta</taxon>
        <taxon>Magnoliopsida</taxon>
        <taxon>eudicotyledons</taxon>
        <taxon>Gunneridae</taxon>
        <taxon>Pentapetalae</taxon>
        <taxon>rosids</taxon>
        <taxon>fabids</taxon>
        <taxon>Malpighiales</taxon>
        <taxon>Rhizophoraceae</taxon>
        <taxon>Rhizophora</taxon>
    </lineage>
</organism>
<sequence>MVQGHSRLICTLLREWGQTITRVRFQHKKVRKQCQLI</sequence>
<reference evidence="1" key="1">
    <citation type="submission" date="2018-02" db="EMBL/GenBank/DDBJ databases">
        <title>Rhizophora mucronata_Transcriptome.</title>
        <authorList>
            <person name="Meera S.P."/>
            <person name="Sreeshan A."/>
            <person name="Augustine A."/>
        </authorList>
    </citation>
    <scope>NUCLEOTIDE SEQUENCE</scope>
    <source>
        <tissue evidence="1">Leaf</tissue>
    </source>
</reference>
<dbReference type="AlphaFoldDB" id="A0A2P2IXN0"/>
<dbReference type="EMBL" id="GGEC01005459">
    <property type="protein sequence ID" value="MBW85942.1"/>
    <property type="molecule type" value="Transcribed_RNA"/>
</dbReference>
<protein>
    <submittedName>
        <fullName evidence="1">Uncharacterized protein</fullName>
    </submittedName>
</protein>
<accession>A0A2P2IXN0</accession>